<evidence type="ECO:0000256" key="1">
    <source>
        <dbReference type="SAM" id="Phobius"/>
    </source>
</evidence>
<dbReference type="Proteomes" id="UP001056539">
    <property type="component" value="Chromosome"/>
</dbReference>
<feature type="transmembrane region" description="Helical" evidence="1">
    <location>
        <begin position="32"/>
        <end position="54"/>
    </location>
</feature>
<evidence type="ECO:0000313" key="2">
    <source>
        <dbReference type="EMBL" id="URA10938.1"/>
    </source>
</evidence>
<feature type="transmembrane region" description="Helical" evidence="1">
    <location>
        <begin position="168"/>
        <end position="191"/>
    </location>
</feature>
<feature type="transmembrane region" description="Helical" evidence="1">
    <location>
        <begin position="60"/>
        <end position="78"/>
    </location>
</feature>
<evidence type="ECO:0000313" key="3">
    <source>
        <dbReference type="Proteomes" id="UP001056539"/>
    </source>
</evidence>
<keyword evidence="1" id="KW-1133">Transmembrane helix</keyword>
<sequence length="247" mass="27676">MGIVVAALSALCWKKISLQLCDREKPSLKDTFSAFSFFPAYVTASVFGFVMAIWPYIAGLLLAFFLVAPGGGAIFDAIQYEGETIRKFFLNDFPEEVITGLEVFTGGSLILFGFMIVIGTFIYGSGYFVVKLLAFTFFAHMIVDEKVGPYKALKRSEEITKGVKGKLFWFRVMASFITLGEILLLGTLIYFCMNSSSDVFRFLMGGGMLLVGAAFFITHPLLKVAGAFLYRALNKRKRKKRIRYWYG</sequence>
<dbReference type="RefSeq" id="WP_271436068.1">
    <property type="nucleotide sequence ID" value="NZ_CP073355.1"/>
</dbReference>
<evidence type="ECO:0008006" key="4">
    <source>
        <dbReference type="Google" id="ProtNLM"/>
    </source>
</evidence>
<reference evidence="2" key="2">
    <citation type="submission" date="2022-06" db="EMBL/GenBank/DDBJ databases">
        <title>Thermospira aquatica gen. nov., sp. nov.</title>
        <authorList>
            <person name="Ben Ali Gam Z."/>
            <person name="Labat M."/>
        </authorList>
    </citation>
    <scope>NUCLEOTIDE SEQUENCE</scope>
    <source>
        <strain evidence="2">F1F22</strain>
    </source>
</reference>
<keyword evidence="1" id="KW-0472">Membrane</keyword>
<organism evidence="2 3">
    <name type="scientific">Thermospira aquatica</name>
    <dbReference type="NCBI Taxonomy" id="2828656"/>
    <lineage>
        <taxon>Bacteria</taxon>
        <taxon>Pseudomonadati</taxon>
        <taxon>Spirochaetota</taxon>
        <taxon>Spirochaetia</taxon>
        <taxon>Brevinematales</taxon>
        <taxon>Thermospiraceae</taxon>
        <taxon>Thermospira</taxon>
    </lineage>
</organism>
<reference evidence="2" key="1">
    <citation type="submission" date="2021-04" db="EMBL/GenBank/DDBJ databases">
        <authorList>
            <person name="Postec A."/>
        </authorList>
    </citation>
    <scope>NUCLEOTIDE SEQUENCE</scope>
    <source>
        <strain evidence="2">F1F22</strain>
    </source>
</reference>
<name>A0AAX3BFM6_9SPIR</name>
<feature type="transmembrane region" description="Helical" evidence="1">
    <location>
        <begin position="203"/>
        <end position="233"/>
    </location>
</feature>
<gene>
    <name evidence="2" type="ORF">KDW03_03805</name>
</gene>
<keyword evidence="3" id="KW-1185">Reference proteome</keyword>
<proteinExistence type="predicted"/>
<keyword evidence="1" id="KW-0812">Transmembrane</keyword>
<dbReference type="AlphaFoldDB" id="A0AAX3BFM6"/>
<accession>A0AAX3BFM6</accession>
<protein>
    <recommendedName>
        <fullName evidence="4">CDP-alcohol phosphatidyltransferase family protein</fullName>
    </recommendedName>
</protein>
<feature type="transmembrane region" description="Helical" evidence="1">
    <location>
        <begin position="99"/>
        <end position="122"/>
    </location>
</feature>
<dbReference type="KEGG" id="taqu:KDW03_03805"/>
<dbReference type="EMBL" id="CP073355">
    <property type="protein sequence ID" value="URA10938.1"/>
    <property type="molecule type" value="Genomic_DNA"/>
</dbReference>